<dbReference type="PANTHER" id="PTHR30055">
    <property type="entry name" value="HTH-TYPE TRANSCRIPTIONAL REGULATOR RUTR"/>
    <property type="match status" value="1"/>
</dbReference>
<protein>
    <submittedName>
        <fullName evidence="4">TetR/AcrR family transcriptional regulator</fullName>
    </submittedName>
</protein>
<dbReference type="InterPro" id="IPR050109">
    <property type="entry name" value="HTH-type_TetR-like_transc_reg"/>
</dbReference>
<dbReference type="GO" id="GO:0003700">
    <property type="term" value="F:DNA-binding transcription factor activity"/>
    <property type="evidence" value="ECO:0007669"/>
    <property type="project" value="TreeGrafter"/>
</dbReference>
<keyword evidence="5" id="KW-1185">Reference proteome</keyword>
<feature type="domain" description="HTH tetR-type" evidence="3">
    <location>
        <begin position="15"/>
        <end position="75"/>
    </location>
</feature>
<sequence length="218" mass="23638">MKMTSGEGDLPDRRARRRAAMIDAGRTLFMEQGYDAVSLAAIVRRSGGSLSTFYAVFENKAGLLRAIVAEERFEGIERLDALVARGGSPAGLLRAIAESIHADLARPEMIRLMRVVMAKSLDDAAFAHAIYENAHQPRVEWLARLFARWDQAGAARIPDPMMAAQFFLGMTLHAAQTRALFGDRAGLQERTEAQCLTSAVEVFVAGYAIAAGNAGRAA</sequence>
<proteinExistence type="predicted"/>
<dbReference type="InterPro" id="IPR039536">
    <property type="entry name" value="TetR_C_Proteobacteria"/>
</dbReference>
<dbReference type="PANTHER" id="PTHR30055:SF146">
    <property type="entry name" value="HTH-TYPE TRANSCRIPTIONAL DUAL REGULATOR CECR"/>
    <property type="match status" value="1"/>
</dbReference>
<keyword evidence="1 2" id="KW-0238">DNA-binding</keyword>
<evidence type="ECO:0000256" key="1">
    <source>
        <dbReference type="ARBA" id="ARBA00023125"/>
    </source>
</evidence>
<organism evidence="4 5">
    <name type="scientific">Alterirhizorhabdus solaris</name>
    <dbReference type="NCBI Taxonomy" id="2529389"/>
    <lineage>
        <taxon>Bacteria</taxon>
        <taxon>Pseudomonadati</taxon>
        <taxon>Pseudomonadota</taxon>
        <taxon>Alphaproteobacteria</taxon>
        <taxon>Sphingomonadales</taxon>
        <taxon>Rhizorhabdaceae</taxon>
        <taxon>Alterirhizorhabdus</taxon>
    </lineage>
</organism>
<gene>
    <name evidence="4" type="ORF">FOY91_09910</name>
</gene>
<dbReference type="Pfam" id="PF14246">
    <property type="entry name" value="TetR_C_7"/>
    <property type="match status" value="1"/>
</dbReference>
<evidence type="ECO:0000256" key="2">
    <source>
        <dbReference type="PROSITE-ProRule" id="PRU00335"/>
    </source>
</evidence>
<dbReference type="PRINTS" id="PR00455">
    <property type="entry name" value="HTHTETR"/>
</dbReference>
<reference evidence="4 5" key="1">
    <citation type="submission" date="2019-07" db="EMBL/GenBank/DDBJ databases">
        <title>Sphingomonas solaris sp. nov., isolated from a solar panel from Boston, Massachusetts.</title>
        <authorList>
            <person name="Tanner K."/>
            <person name="Pascual J."/>
            <person name="Mancuso C."/>
            <person name="Pereto J."/>
            <person name="Khalil A."/>
            <person name="Vilanova C."/>
        </authorList>
    </citation>
    <scope>NUCLEOTIDE SEQUENCE [LARGE SCALE GENOMIC DNA]</scope>
    <source>
        <strain evidence="4 5">R4DWN</strain>
    </source>
</reference>
<dbReference type="InterPro" id="IPR001647">
    <property type="entry name" value="HTH_TetR"/>
</dbReference>
<dbReference type="AlphaFoldDB" id="A0A558R4V2"/>
<feature type="DNA-binding region" description="H-T-H motif" evidence="2">
    <location>
        <begin position="38"/>
        <end position="57"/>
    </location>
</feature>
<dbReference type="GO" id="GO:0000976">
    <property type="term" value="F:transcription cis-regulatory region binding"/>
    <property type="evidence" value="ECO:0007669"/>
    <property type="project" value="TreeGrafter"/>
</dbReference>
<dbReference type="SUPFAM" id="SSF46689">
    <property type="entry name" value="Homeodomain-like"/>
    <property type="match status" value="1"/>
</dbReference>
<comment type="caution">
    <text evidence="4">The sequence shown here is derived from an EMBL/GenBank/DDBJ whole genome shotgun (WGS) entry which is preliminary data.</text>
</comment>
<dbReference type="SUPFAM" id="SSF48498">
    <property type="entry name" value="Tetracyclin repressor-like, C-terminal domain"/>
    <property type="match status" value="1"/>
</dbReference>
<dbReference type="PROSITE" id="PS50977">
    <property type="entry name" value="HTH_TETR_2"/>
    <property type="match status" value="1"/>
</dbReference>
<dbReference type="Pfam" id="PF00440">
    <property type="entry name" value="TetR_N"/>
    <property type="match status" value="1"/>
</dbReference>
<dbReference type="OrthoDB" id="9816431at2"/>
<name>A0A558R4V2_9SPHN</name>
<dbReference type="InterPro" id="IPR036271">
    <property type="entry name" value="Tet_transcr_reg_TetR-rel_C_sf"/>
</dbReference>
<dbReference type="Proteomes" id="UP000318681">
    <property type="component" value="Unassembled WGS sequence"/>
</dbReference>
<dbReference type="EMBL" id="VNIM01000034">
    <property type="protein sequence ID" value="TVV74377.1"/>
    <property type="molecule type" value="Genomic_DNA"/>
</dbReference>
<dbReference type="InterPro" id="IPR009057">
    <property type="entry name" value="Homeodomain-like_sf"/>
</dbReference>
<evidence type="ECO:0000313" key="5">
    <source>
        <dbReference type="Proteomes" id="UP000318681"/>
    </source>
</evidence>
<evidence type="ECO:0000313" key="4">
    <source>
        <dbReference type="EMBL" id="TVV74377.1"/>
    </source>
</evidence>
<accession>A0A558R4V2</accession>
<dbReference type="Gene3D" id="1.10.357.10">
    <property type="entry name" value="Tetracycline Repressor, domain 2"/>
    <property type="match status" value="1"/>
</dbReference>
<evidence type="ECO:0000259" key="3">
    <source>
        <dbReference type="PROSITE" id="PS50977"/>
    </source>
</evidence>